<dbReference type="EMBL" id="SJOL01001143">
    <property type="protein sequence ID" value="TGZ75083.1"/>
    <property type="molecule type" value="Genomic_DNA"/>
</dbReference>
<feature type="non-terminal residue" evidence="3">
    <location>
        <position position="67"/>
    </location>
</feature>
<feature type="non-terminal residue" evidence="3">
    <location>
        <position position="1"/>
    </location>
</feature>
<evidence type="ECO:0000259" key="2">
    <source>
        <dbReference type="PROSITE" id="PS50015"/>
    </source>
</evidence>
<comment type="caution">
    <text evidence="3">The sequence shown here is derived from an EMBL/GenBank/DDBJ whole genome shotgun (WGS) entry which is preliminary data.</text>
</comment>
<keyword evidence="1" id="KW-1015">Disulfide bond</keyword>
<organism evidence="3 4">
    <name type="scientific">Opisthorchis felineus</name>
    <dbReference type="NCBI Taxonomy" id="147828"/>
    <lineage>
        <taxon>Eukaryota</taxon>
        <taxon>Metazoa</taxon>
        <taxon>Spiralia</taxon>
        <taxon>Lophotrochozoa</taxon>
        <taxon>Platyhelminthes</taxon>
        <taxon>Trematoda</taxon>
        <taxon>Digenea</taxon>
        <taxon>Opisthorchiida</taxon>
        <taxon>Opisthorchiata</taxon>
        <taxon>Opisthorchiidae</taxon>
        <taxon>Opisthorchis</taxon>
    </lineage>
</organism>
<sequence length="67" mass="6881">CDTCQVVFKILITVGKAAGNSVVTDKLVPLLCGLLPAGGPVCTSLVAPILKKIAEKAKDSTPDEVCK</sequence>
<reference evidence="3 4" key="1">
    <citation type="journal article" date="2019" name="BMC Genomics">
        <title>New insights from Opisthorchis felineus genome: update on genomics of the epidemiologically important liver flukes.</title>
        <authorList>
            <person name="Ershov N.I."/>
            <person name="Mordvinov V.A."/>
            <person name="Prokhortchouk E.B."/>
            <person name="Pakharukova M.Y."/>
            <person name="Gunbin K.V."/>
            <person name="Ustyantsev K."/>
            <person name="Genaev M.A."/>
            <person name="Blinov A.G."/>
            <person name="Mazur A."/>
            <person name="Boulygina E."/>
            <person name="Tsygankova S."/>
            <person name="Khrameeva E."/>
            <person name="Chekanov N."/>
            <person name="Fan G."/>
            <person name="Xiao A."/>
            <person name="Zhang H."/>
            <person name="Xu X."/>
            <person name="Yang H."/>
            <person name="Solovyev V."/>
            <person name="Lee S.M."/>
            <person name="Liu X."/>
            <person name="Afonnikov D.A."/>
            <person name="Skryabin K.G."/>
        </authorList>
    </citation>
    <scope>NUCLEOTIDE SEQUENCE [LARGE SCALE GENOMIC DNA]</scope>
    <source>
        <strain evidence="3">AK-0245</strain>
        <tissue evidence="3">Whole organism</tissue>
    </source>
</reference>
<protein>
    <recommendedName>
        <fullName evidence="2">Saposin B-type domain-containing protein</fullName>
    </recommendedName>
</protein>
<evidence type="ECO:0000313" key="4">
    <source>
        <dbReference type="Proteomes" id="UP000308267"/>
    </source>
</evidence>
<name>A0A4S2MEP5_OPIFE</name>
<dbReference type="InterPro" id="IPR008139">
    <property type="entry name" value="SaposinB_dom"/>
</dbReference>
<keyword evidence="4" id="KW-1185">Reference proteome</keyword>
<evidence type="ECO:0000256" key="1">
    <source>
        <dbReference type="ARBA" id="ARBA00023157"/>
    </source>
</evidence>
<gene>
    <name evidence="3" type="ORF">CRM22_000587</name>
</gene>
<dbReference type="AlphaFoldDB" id="A0A4S2MEP5"/>
<dbReference type="Proteomes" id="UP000308267">
    <property type="component" value="Unassembled WGS sequence"/>
</dbReference>
<dbReference type="SUPFAM" id="SSF47862">
    <property type="entry name" value="Saposin"/>
    <property type="match status" value="1"/>
</dbReference>
<dbReference type="InterPro" id="IPR011001">
    <property type="entry name" value="Saposin-like"/>
</dbReference>
<dbReference type="PROSITE" id="PS50015">
    <property type="entry name" value="SAP_B"/>
    <property type="match status" value="1"/>
</dbReference>
<proteinExistence type="predicted"/>
<accession>A0A4S2MEP5</accession>
<feature type="domain" description="Saposin B-type" evidence="2">
    <location>
        <begin position="1"/>
        <end position="67"/>
    </location>
</feature>
<evidence type="ECO:0000313" key="3">
    <source>
        <dbReference type="EMBL" id="TGZ75083.1"/>
    </source>
</evidence>